<dbReference type="EMBL" id="CP151767">
    <property type="protein sequence ID" value="WZU68438.1"/>
    <property type="molecule type" value="Genomic_DNA"/>
</dbReference>
<dbReference type="Proteomes" id="UP001470809">
    <property type="component" value="Chromosome"/>
</dbReference>
<accession>A0AAN0MES4</accession>
<reference evidence="2" key="1">
    <citation type="submission" date="2024-04" db="EMBL/GenBank/DDBJ databases">
        <title>Phylogenomic analyses of a clade within the roseobacter group suggest taxonomic reassignments of species of the genera Aestuariivita, Citreicella, Loktanella, Nautella, Pelagibaca, Ruegeria, Thalassobius, Thiobacimonas and Tropicibacter, and the proposal o.</title>
        <authorList>
            <person name="Jeon C.O."/>
        </authorList>
    </citation>
    <scope>NUCLEOTIDE SEQUENCE [LARGE SCALE GENOMIC DNA]</scope>
    <source>
        <strain evidence="2">SS1-5</strain>
    </source>
</reference>
<dbReference type="Pfam" id="PF06299">
    <property type="entry name" value="DUF1045"/>
    <property type="match status" value="1"/>
</dbReference>
<gene>
    <name evidence="1" type="ORF">AABB31_05910</name>
</gene>
<protein>
    <submittedName>
        <fullName evidence="1">DUF1045 domain-containing protein</fullName>
    </submittedName>
</protein>
<evidence type="ECO:0000313" key="1">
    <source>
        <dbReference type="EMBL" id="WZU68438.1"/>
    </source>
</evidence>
<organism evidence="1 2">
    <name type="scientific">Yoonia rhodophyticola</name>
    <dbReference type="NCBI Taxonomy" id="3137370"/>
    <lineage>
        <taxon>Bacteria</taxon>
        <taxon>Pseudomonadati</taxon>
        <taxon>Pseudomonadota</taxon>
        <taxon>Alphaproteobacteria</taxon>
        <taxon>Rhodobacterales</taxon>
        <taxon>Paracoccaceae</taxon>
        <taxon>Yoonia</taxon>
    </lineage>
</organism>
<dbReference type="Gene3D" id="3.90.1140.10">
    <property type="entry name" value="Cyclic phosphodiesterase"/>
    <property type="match status" value="1"/>
</dbReference>
<dbReference type="AlphaFoldDB" id="A0AAN0MES4"/>
<dbReference type="PIRSF" id="PIRSF033328">
    <property type="entry name" value="Phest_Mll4975"/>
    <property type="match status" value="1"/>
</dbReference>
<proteinExistence type="predicted"/>
<dbReference type="RefSeq" id="WP_342077726.1">
    <property type="nucleotide sequence ID" value="NZ_CP151767.2"/>
</dbReference>
<name>A0AAN0MES4_9RHOB</name>
<dbReference type="InterPro" id="IPR009389">
    <property type="entry name" value="DUF1045"/>
</dbReference>
<reference evidence="1 2" key="2">
    <citation type="submission" date="2024-08" db="EMBL/GenBank/DDBJ databases">
        <title>Phylogenomic analyses of a clade within the roseobacter group suggest taxonomic reassignments of species of the genera Aestuariivita, Citreicella, Loktanella, Nautella, Pelagibaca, Ruegeria, Thalassobius, Thiobacimonas and Tropicibacter, and the proposal o.</title>
        <authorList>
            <person name="Jeon C.O."/>
        </authorList>
    </citation>
    <scope>NUCLEOTIDE SEQUENCE [LARGE SCALE GENOMIC DNA]</scope>
    <source>
        <strain evidence="1 2">SS1-5</strain>
    </source>
</reference>
<dbReference type="KEGG" id="yrh:AABB31_05910"/>
<sequence length="238" mass="26551">MSCAFFKEDGETGEFMSYSRFAIYYVPPEGPLATFGATWLGWDILRGATMPQFNVPGLDDITMTPRKYGFHGTLKPPFHLKPGQTQAALETAVAAMASRIAPAICDGLRLTPLSRFLALTPYGALGQLQQVAEACVRELDDFRAPASASELTKRRAAGLTERQDALLTRWGYPYVMEEFRFHLTLTGKLPEDAVPHWTTVVVRDLPKLPRPFVVNQIALCGERRDGRFELIHRYTLAG</sequence>
<evidence type="ECO:0000313" key="2">
    <source>
        <dbReference type="Proteomes" id="UP001470809"/>
    </source>
</evidence>
<keyword evidence="2" id="KW-1185">Reference proteome</keyword>